<dbReference type="InterPro" id="IPR001633">
    <property type="entry name" value="EAL_dom"/>
</dbReference>
<dbReference type="Gene3D" id="3.20.20.450">
    <property type="entry name" value="EAL domain"/>
    <property type="match status" value="1"/>
</dbReference>
<dbReference type="SMART" id="SM00052">
    <property type="entry name" value="EAL"/>
    <property type="match status" value="1"/>
</dbReference>
<gene>
    <name evidence="3" type="ORF">IAA54_10910</name>
</gene>
<dbReference type="Pfam" id="PF08447">
    <property type="entry name" value="PAS_3"/>
    <property type="match status" value="1"/>
</dbReference>
<dbReference type="InterPro" id="IPR035965">
    <property type="entry name" value="PAS-like_dom_sf"/>
</dbReference>
<accession>A0A9D1J2D8</accession>
<dbReference type="AlphaFoldDB" id="A0A9D1J2D8"/>
<dbReference type="PANTHER" id="PTHR33121:SF70">
    <property type="entry name" value="SIGNALING PROTEIN YKOW"/>
    <property type="match status" value="1"/>
</dbReference>
<dbReference type="Proteomes" id="UP000886785">
    <property type="component" value="Unassembled WGS sequence"/>
</dbReference>
<proteinExistence type="predicted"/>
<dbReference type="InterPro" id="IPR035919">
    <property type="entry name" value="EAL_sf"/>
</dbReference>
<dbReference type="GO" id="GO:0071111">
    <property type="term" value="F:cyclic-guanylate-specific phosphodiesterase activity"/>
    <property type="evidence" value="ECO:0007669"/>
    <property type="project" value="InterPro"/>
</dbReference>
<evidence type="ECO:0000313" key="3">
    <source>
        <dbReference type="EMBL" id="HIR58165.1"/>
    </source>
</evidence>
<dbReference type="Pfam" id="PF00990">
    <property type="entry name" value="GGDEF"/>
    <property type="match status" value="2"/>
</dbReference>
<dbReference type="CDD" id="cd01949">
    <property type="entry name" value="GGDEF"/>
    <property type="match status" value="1"/>
</dbReference>
<dbReference type="CDD" id="cd01948">
    <property type="entry name" value="EAL"/>
    <property type="match status" value="1"/>
</dbReference>
<dbReference type="SUPFAM" id="SSF55785">
    <property type="entry name" value="PYP-like sensor domain (PAS domain)"/>
    <property type="match status" value="1"/>
</dbReference>
<dbReference type="InterPro" id="IPR013655">
    <property type="entry name" value="PAS_fold_3"/>
</dbReference>
<evidence type="ECO:0000259" key="1">
    <source>
        <dbReference type="PROSITE" id="PS50883"/>
    </source>
</evidence>
<dbReference type="PANTHER" id="PTHR33121">
    <property type="entry name" value="CYCLIC DI-GMP PHOSPHODIESTERASE PDEF"/>
    <property type="match status" value="1"/>
</dbReference>
<feature type="domain" description="GGDEF" evidence="2">
    <location>
        <begin position="108"/>
        <end position="238"/>
    </location>
</feature>
<dbReference type="Gene3D" id="3.30.70.270">
    <property type="match status" value="2"/>
</dbReference>
<feature type="domain" description="GGDEF" evidence="2">
    <location>
        <begin position="411"/>
        <end position="541"/>
    </location>
</feature>
<reference evidence="3" key="2">
    <citation type="journal article" date="2021" name="PeerJ">
        <title>Extensive microbial diversity within the chicken gut microbiome revealed by metagenomics and culture.</title>
        <authorList>
            <person name="Gilroy R."/>
            <person name="Ravi A."/>
            <person name="Getino M."/>
            <person name="Pursley I."/>
            <person name="Horton D.L."/>
            <person name="Alikhan N.F."/>
            <person name="Baker D."/>
            <person name="Gharbi K."/>
            <person name="Hall N."/>
            <person name="Watson M."/>
            <person name="Adriaenssens E.M."/>
            <person name="Foster-Nyarko E."/>
            <person name="Jarju S."/>
            <person name="Secka A."/>
            <person name="Antonio M."/>
            <person name="Oren A."/>
            <person name="Chaudhuri R.R."/>
            <person name="La Ragione R."/>
            <person name="Hildebrand F."/>
            <person name="Pallen M.J."/>
        </authorList>
    </citation>
    <scope>NUCLEOTIDE SEQUENCE</scope>
    <source>
        <strain evidence="3">ChiSjej1B19-7085</strain>
    </source>
</reference>
<evidence type="ECO:0000313" key="4">
    <source>
        <dbReference type="Proteomes" id="UP000886785"/>
    </source>
</evidence>
<comment type="caution">
    <text evidence="3">The sequence shown here is derived from an EMBL/GenBank/DDBJ whole genome shotgun (WGS) entry which is preliminary data.</text>
</comment>
<name>A0A9D1J2D8_9FIRM</name>
<protein>
    <submittedName>
        <fullName evidence="3">EAL domain-containing protein</fullName>
    </submittedName>
</protein>
<dbReference type="SUPFAM" id="SSF141868">
    <property type="entry name" value="EAL domain-like"/>
    <property type="match status" value="1"/>
</dbReference>
<dbReference type="InterPro" id="IPR043128">
    <property type="entry name" value="Rev_trsase/Diguanyl_cyclase"/>
</dbReference>
<dbReference type="InterPro" id="IPR000160">
    <property type="entry name" value="GGDEF_dom"/>
</dbReference>
<dbReference type="InterPro" id="IPR029787">
    <property type="entry name" value="Nucleotide_cyclase"/>
</dbReference>
<dbReference type="SUPFAM" id="SSF55073">
    <property type="entry name" value="Nucleotide cyclase"/>
    <property type="match status" value="2"/>
</dbReference>
<sequence>MISDMKAFAGIAPDLYGYFNPKYAGIMILFPLICRSKLTGFLRFDSPRAGIKNVLELCKILSYFICSMLERRDLTDHLQYLSYHDQLTGALNRYALYEYVKSGKLDGHPLGIVYCDIIGLKNVNDLLGHTNGDQVIVRTYQALTCVFGADQVYRMGGDEFLALCVRLSKKQFEEQAALFSREAVSQNCSLSIGTAWEEDGKCSFNDLMKLADQKMYESKREFYEQTDPSSGQLRRIQRQNWHESLAPSAEGEKSFEVFIRNYHFDVDAFFHSMSVNGAPLYLYCGDMQKNIFFISDNLREDFNFSGNLVYDFITLLEQRIYEADRQAYMDDMRDMLENKKTIHNIRCRIHNKNGETVWMHCHGVLKWDEAITKPVFFSGSMSRELEMDPTTGMLNLSYGFDKIASLCRSHAKLLILCFSLRSFFEINKMLGHDIGDSILFEIGVRIKEEFGDDFLTIRMDGLRFMVVSEKISDPTEPVGKIHQIVRDIYNRYGAHILYPCVVGVLRSPRDGLTAHDLVENATIVLHVAKTTPEVQYLEFSPEISRRYEDRTDISMSLNASINHMFEGFRITIQPQVIAKTGQIFGGEVLLRWKYQDQNVPPAKFIPVLEQTGLIVPVGKWIIIQSLRACREILKIMPEFRLSVNISYLQIVDQSFITFLQKALSAYGIPGGSLVIELTETHSDTMPDHLKYFIGECRKMGISFALDDFGSAYSSLRLLLQYPAELIKLDRTLMQEITESRDKMNFIMSIIYACHKFGKRVCVEGVETREELEIIRRTECDFIQGFYFYRPLELENFYRVLQVSHTSDPQQHRRL</sequence>
<dbReference type="EMBL" id="DVHF01000139">
    <property type="protein sequence ID" value="HIR58165.1"/>
    <property type="molecule type" value="Genomic_DNA"/>
</dbReference>
<dbReference type="PROSITE" id="PS50887">
    <property type="entry name" value="GGDEF"/>
    <property type="match status" value="2"/>
</dbReference>
<dbReference type="NCBIfam" id="TIGR00254">
    <property type="entry name" value="GGDEF"/>
    <property type="match status" value="1"/>
</dbReference>
<dbReference type="PROSITE" id="PS50883">
    <property type="entry name" value="EAL"/>
    <property type="match status" value="1"/>
</dbReference>
<evidence type="ECO:0000259" key="2">
    <source>
        <dbReference type="PROSITE" id="PS50887"/>
    </source>
</evidence>
<dbReference type="SMART" id="SM00267">
    <property type="entry name" value="GGDEF"/>
    <property type="match status" value="2"/>
</dbReference>
<dbReference type="InterPro" id="IPR050706">
    <property type="entry name" value="Cyclic-di-GMP_PDE-like"/>
</dbReference>
<reference evidence="3" key="1">
    <citation type="submission" date="2020-10" db="EMBL/GenBank/DDBJ databases">
        <authorList>
            <person name="Gilroy R."/>
        </authorList>
    </citation>
    <scope>NUCLEOTIDE SEQUENCE</scope>
    <source>
        <strain evidence="3">ChiSjej1B19-7085</strain>
    </source>
</reference>
<organism evidence="3 4">
    <name type="scientific">Candidatus Gallacutalibacter pullicola</name>
    <dbReference type="NCBI Taxonomy" id="2840830"/>
    <lineage>
        <taxon>Bacteria</taxon>
        <taxon>Bacillati</taxon>
        <taxon>Bacillota</taxon>
        <taxon>Clostridia</taxon>
        <taxon>Eubacteriales</taxon>
        <taxon>Candidatus Gallacutalibacter</taxon>
    </lineage>
</organism>
<dbReference type="Pfam" id="PF00563">
    <property type="entry name" value="EAL"/>
    <property type="match status" value="1"/>
</dbReference>
<feature type="domain" description="EAL" evidence="1">
    <location>
        <begin position="550"/>
        <end position="804"/>
    </location>
</feature>
<dbReference type="Gene3D" id="3.30.450.20">
    <property type="entry name" value="PAS domain"/>
    <property type="match status" value="1"/>
</dbReference>